<keyword evidence="3" id="KW-1185">Reference proteome</keyword>
<reference evidence="2 3" key="1">
    <citation type="submission" date="2024-03" db="EMBL/GenBank/DDBJ databases">
        <title>Sulfurimonas sp. HSL3-1.</title>
        <authorList>
            <person name="Wang S."/>
        </authorList>
    </citation>
    <scope>NUCLEOTIDE SEQUENCE [LARGE SCALE GENOMIC DNA]</scope>
    <source>
        <strain evidence="2 3">HSL3-1</strain>
    </source>
</reference>
<dbReference type="InterPro" id="IPR006037">
    <property type="entry name" value="RCK_C"/>
</dbReference>
<name>A0ABZ3HC73_9BACT</name>
<dbReference type="PANTHER" id="PTHR43833:SF9">
    <property type="entry name" value="POTASSIUM CHANNEL PROTEIN YUGO-RELATED"/>
    <property type="match status" value="1"/>
</dbReference>
<proteinExistence type="predicted"/>
<dbReference type="Pfam" id="PF02254">
    <property type="entry name" value="TrkA_N"/>
    <property type="match status" value="1"/>
</dbReference>
<dbReference type="PANTHER" id="PTHR43833">
    <property type="entry name" value="POTASSIUM CHANNEL PROTEIN 2-RELATED-RELATED"/>
    <property type="match status" value="1"/>
</dbReference>
<evidence type="ECO:0000259" key="1">
    <source>
        <dbReference type="PROSITE" id="PS51202"/>
    </source>
</evidence>
<dbReference type="Proteomes" id="UP001447842">
    <property type="component" value="Chromosome"/>
</dbReference>
<dbReference type="Gene3D" id="3.40.50.720">
    <property type="entry name" value="NAD(P)-binding Rossmann-like Domain"/>
    <property type="match status" value="1"/>
</dbReference>
<sequence length="241" mass="26920">MNVDAIILFGYNEFAREIAQQLRYSCSRIVIYALNNGDVEQAQAEGFEAHLADLEDNWDDLLSFDLSVTRIICALESEAENVFLTLSLRDRFHEAVIVALATTQENASKLRLAGANKVIAELQTTANLVIERLEKPVITRLLDALMDTQMELKVAQITLTELSPAVGKHINELLETTQRDIIVLAVVDQRMSESFIFTAKGYNHLLDPGDVLVVIGYDKEIKAFEEEVGGVRETDRSHRGG</sequence>
<dbReference type="EMBL" id="CP147920">
    <property type="protein sequence ID" value="XAU15957.1"/>
    <property type="molecule type" value="Genomic_DNA"/>
</dbReference>
<dbReference type="InterPro" id="IPR036291">
    <property type="entry name" value="NAD(P)-bd_dom_sf"/>
</dbReference>
<evidence type="ECO:0000313" key="3">
    <source>
        <dbReference type="Proteomes" id="UP001447842"/>
    </source>
</evidence>
<dbReference type="SUPFAM" id="SSF51735">
    <property type="entry name" value="NAD(P)-binding Rossmann-fold domains"/>
    <property type="match status" value="1"/>
</dbReference>
<dbReference type="SUPFAM" id="SSF116726">
    <property type="entry name" value="TrkA C-terminal domain-like"/>
    <property type="match status" value="1"/>
</dbReference>
<protein>
    <submittedName>
        <fullName evidence="2">NAD-binding protein</fullName>
    </submittedName>
</protein>
<accession>A0ABZ3HC73</accession>
<dbReference type="Gene3D" id="3.30.70.1450">
    <property type="entry name" value="Regulator of K+ conductance, C-terminal domain"/>
    <property type="match status" value="1"/>
</dbReference>
<feature type="domain" description="RCK C-terminal" evidence="1">
    <location>
        <begin position="142"/>
        <end position="230"/>
    </location>
</feature>
<dbReference type="InterPro" id="IPR050721">
    <property type="entry name" value="Trk_Ktr_HKT_K-transport"/>
</dbReference>
<organism evidence="2 3">
    <name type="scientific">Sulfurimonas diazotrophicus</name>
    <dbReference type="NCBI Taxonomy" id="3131939"/>
    <lineage>
        <taxon>Bacteria</taxon>
        <taxon>Pseudomonadati</taxon>
        <taxon>Campylobacterota</taxon>
        <taxon>Epsilonproteobacteria</taxon>
        <taxon>Campylobacterales</taxon>
        <taxon>Sulfurimonadaceae</taxon>
        <taxon>Sulfurimonas</taxon>
    </lineage>
</organism>
<dbReference type="InterPro" id="IPR036721">
    <property type="entry name" value="RCK_C_sf"/>
</dbReference>
<dbReference type="RefSeq" id="WP_345971062.1">
    <property type="nucleotide sequence ID" value="NZ_CP147920.1"/>
</dbReference>
<dbReference type="InterPro" id="IPR003148">
    <property type="entry name" value="RCK_N"/>
</dbReference>
<evidence type="ECO:0000313" key="2">
    <source>
        <dbReference type="EMBL" id="XAU15957.1"/>
    </source>
</evidence>
<dbReference type="Pfam" id="PF02080">
    <property type="entry name" value="TrkA_C"/>
    <property type="match status" value="1"/>
</dbReference>
<dbReference type="PROSITE" id="PS51202">
    <property type="entry name" value="RCK_C"/>
    <property type="match status" value="1"/>
</dbReference>
<gene>
    <name evidence="2" type="ORF">WCY31_04445</name>
</gene>